<dbReference type="Proteomes" id="UP000193498">
    <property type="component" value="Unassembled WGS sequence"/>
</dbReference>
<organism evidence="2 3">
    <name type="scientific">Basidiobolus meristosporus CBS 931.73</name>
    <dbReference type="NCBI Taxonomy" id="1314790"/>
    <lineage>
        <taxon>Eukaryota</taxon>
        <taxon>Fungi</taxon>
        <taxon>Fungi incertae sedis</taxon>
        <taxon>Zoopagomycota</taxon>
        <taxon>Entomophthoromycotina</taxon>
        <taxon>Basidiobolomycetes</taxon>
        <taxon>Basidiobolales</taxon>
        <taxon>Basidiobolaceae</taxon>
        <taxon>Basidiobolus</taxon>
    </lineage>
</organism>
<dbReference type="InterPro" id="IPR037523">
    <property type="entry name" value="VOC_core"/>
</dbReference>
<reference evidence="2 3" key="1">
    <citation type="submission" date="2016-07" db="EMBL/GenBank/DDBJ databases">
        <title>Pervasive Adenine N6-methylation of Active Genes in Fungi.</title>
        <authorList>
            <consortium name="DOE Joint Genome Institute"/>
            <person name="Mondo S.J."/>
            <person name="Dannebaum R.O."/>
            <person name="Kuo R.C."/>
            <person name="Labutti K."/>
            <person name="Haridas S."/>
            <person name="Kuo A."/>
            <person name="Salamov A."/>
            <person name="Ahrendt S.R."/>
            <person name="Lipzen A."/>
            <person name="Sullivan W."/>
            <person name="Andreopoulos W.B."/>
            <person name="Clum A."/>
            <person name="Lindquist E."/>
            <person name="Daum C."/>
            <person name="Ramamoorthy G.K."/>
            <person name="Gryganskyi A."/>
            <person name="Culley D."/>
            <person name="Magnuson J.K."/>
            <person name="James T.Y."/>
            <person name="O'Malley M.A."/>
            <person name="Stajich J.E."/>
            <person name="Spatafora J.W."/>
            <person name="Visel A."/>
            <person name="Grigoriev I.V."/>
        </authorList>
    </citation>
    <scope>NUCLEOTIDE SEQUENCE [LARGE SCALE GENOMIC DNA]</scope>
    <source>
        <strain evidence="2 3">CBS 931.73</strain>
    </source>
</reference>
<dbReference type="Pfam" id="PF00903">
    <property type="entry name" value="Glyoxalase"/>
    <property type="match status" value="1"/>
</dbReference>
<name>A0A1Y1ZDW5_9FUNG</name>
<accession>A0A1Y1ZDW5</accession>
<feature type="domain" description="VOC" evidence="1">
    <location>
        <begin position="2"/>
        <end position="114"/>
    </location>
</feature>
<evidence type="ECO:0000259" key="1">
    <source>
        <dbReference type="PROSITE" id="PS51819"/>
    </source>
</evidence>
<sequence length="116" mass="13103">MIIDHIGIIVKNLARSKEFYSVVFKPLGYKIEKEFPTAVCFAQFAFTIAEGNPAFTHVAFRAETREQVDEFYKVALENGAKDNGPPGIRKQYGDNYYAAFVHDPDGNNIEVVCHNQ</sequence>
<dbReference type="AlphaFoldDB" id="A0A1Y1ZDW5"/>
<dbReference type="InParanoid" id="A0A1Y1ZDW5"/>
<dbReference type="EMBL" id="MCFE01000001">
    <property type="protein sequence ID" value="ORY08438.1"/>
    <property type="molecule type" value="Genomic_DNA"/>
</dbReference>
<proteinExistence type="predicted"/>
<dbReference type="PROSITE" id="PS51819">
    <property type="entry name" value="VOC"/>
    <property type="match status" value="1"/>
</dbReference>
<protein>
    <submittedName>
        <fullName evidence="2">Glyoxalase</fullName>
    </submittedName>
</protein>
<dbReference type="OrthoDB" id="10249419at2759"/>
<gene>
    <name evidence="2" type="ORF">K493DRAFT_309852</name>
</gene>
<dbReference type="Gene3D" id="3.10.180.10">
    <property type="entry name" value="2,3-Dihydroxybiphenyl 1,2-Dioxygenase, domain 1"/>
    <property type="match status" value="1"/>
</dbReference>
<dbReference type="PANTHER" id="PTHR35006">
    <property type="entry name" value="GLYOXALASE FAMILY PROTEIN (AFU_ORTHOLOGUE AFUA_5G14830)"/>
    <property type="match status" value="1"/>
</dbReference>
<keyword evidence="3" id="KW-1185">Reference proteome</keyword>
<dbReference type="InterPro" id="IPR004360">
    <property type="entry name" value="Glyas_Fos-R_dOase_dom"/>
</dbReference>
<dbReference type="STRING" id="1314790.A0A1Y1ZDW5"/>
<evidence type="ECO:0000313" key="2">
    <source>
        <dbReference type="EMBL" id="ORY08438.1"/>
    </source>
</evidence>
<evidence type="ECO:0000313" key="3">
    <source>
        <dbReference type="Proteomes" id="UP000193498"/>
    </source>
</evidence>
<dbReference type="SUPFAM" id="SSF54593">
    <property type="entry name" value="Glyoxalase/Bleomycin resistance protein/Dihydroxybiphenyl dioxygenase"/>
    <property type="match status" value="1"/>
</dbReference>
<dbReference type="InterPro" id="IPR029068">
    <property type="entry name" value="Glyas_Bleomycin-R_OHBP_Dase"/>
</dbReference>
<feature type="non-terminal residue" evidence="2">
    <location>
        <position position="1"/>
    </location>
</feature>
<dbReference type="CDD" id="cd07262">
    <property type="entry name" value="VOC_like"/>
    <property type="match status" value="1"/>
</dbReference>
<dbReference type="PANTHER" id="PTHR35006:SF2">
    <property type="entry name" value="GLYOXALASE FAMILY PROTEIN (AFU_ORTHOLOGUE AFUA_5G14830)"/>
    <property type="match status" value="1"/>
</dbReference>
<comment type="caution">
    <text evidence="2">The sequence shown here is derived from an EMBL/GenBank/DDBJ whole genome shotgun (WGS) entry which is preliminary data.</text>
</comment>